<evidence type="ECO:0000313" key="1">
    <source>
        <dbReference type="EMBL" id="KAK8602255.1"/>
    </source>
</evidence>
<evidence type="ECO:0000313" key="2">
    <source>
        <dbReference type="Proteomes" id="UP001472677"/>
    </source>
</evidence>
<keyword evidence="2" id="KW-1185">Reference proteome</keyword>
<sequence>MLLVNLNGKRKMLFDEVNNPKKFEREAYRTGSRNITCLHDNGQPKKAPPRCMAESEVEGSTLSLVSGHGSVTYRFSANQMLCACHGTHMSPEECTKLDYNICLATFPSTNLAASAQN</sequence>
<protein>
    <submittedName>
        <fullName evidence="1">Uncharacterized protein</fullName>
    </submittedName>
</protein>
<name>A0ABR2GHS5_9ROSI</name>
<gene>
    <name evidence="1" type="ORF">V6N12_052069</name>
</gene>
<accession>A0ABR2GHS5</accession>
<organism evidence="1 2">
    <name type="scientific">Hibiscus sabdariffa</name>
    <name type="common">roselle</name>
    <dbReference type="NCBI Taxonomy" id="183260"/>
    <lineage>
        <taxon>Eukaryota</taxon>
        <taxon>Viridiplantae</taxon>
        <taxon>Streptophyta</taxon>
        <taxon>Embryophyta</taxon>
        <taxon>Tracheophyta</taxon>
        <taxon>Spermatophyta</taxon>
        <taxon>Magnoliopsida</taxon>
        <taxon>eudicotyledons</taxon>
        <taxon>Gunneridae</taxon>
        <taxon>Pentapetalae</taxon>
        <taxon>rosids</taxon>
        <taxon>malvids</taxon>
        <taxon>Malvales</taxon>
        <taxon>Malvaceae</taxon>
        <taxon>Malvoideae</taxon>
        <taxon>Hibiscus</taxon>
    </lineage>
</organism>
<reference evidence="1 2" key="1">
    <citation type="journal article" date="2024" name="G3 (Bethesda)">
        <title>Genome assembly of Hibiscus sabdariffa L. provides insights into metabolisms of medicinal natural products.</title>
        <authorList>
            <person name="Kim T."/>
        </authorList>
    </citation>
    <scope>NUCLEOTIDE SEQUENCE [LARGE SCALE GENOMIC DNA]</scope>
    <source>
        <strain evidence="1">TK-2024</strain>
        <tissue evidence="1">Old leaves</tissue>
    </source>
</reference>
<dbReference type="EMBL" id="JBBPBM010000001">
    <property type="protein sequence ID" value="KAK8602255.1"/>
    <property type="molecule type" value="Genomic_DNA"/>
</dbReference>
<proteinExistence type="predicted"/>
<dbReference type="Proteomes" id="UP001472677">
    <property type="component" value="Unassembled WGS sequence"/>
</dbReference>
<comment type="caution">
    <text evidence="1">The sequence shown here is derived from an EMBL/GenBank/DDBJ whole genome shotgun (WGS) entry which is preliminary data.</text>
</comment>